<keyword evidence="3" id="KW-1185">Reference proteome</keyword>
<dbReference type="AlphaFoldDB" id="A0A7Z0DRZ0"/>
<protein>
    <submittedName>
        <fullName evidence="2">Uncharacterized protein</fullName>
    </submittedName>
</protein>
<gene>
    <name evidence="2" type="ORF">BJ988_005344</name>
</gene>
<dbReference type="EMBL" id="JACBZR010000001">
    <property type="protein sequence ID" value="NYI80696.1"/>
    <property type="molecule type" value="Genomic_DNA"/>
</dbReference>
<reference evidence="2 3" key="1">
    <citation type="submission" date="2020-07" db="EMBL/GenBank/DDBJ databases">
        <title>Sequencing the genomes of 1000 actinobacteria strains.</title>
        <authorList>
            <person name="Klenk H.-P."/>
        </authorList>
    </citation>
    <scope>NUCLEOTIDE SEQUENCE [LARGE SCALE GENOMIC DNA]</scope>
    <source>
        <strain evidence="2 3">DSM 26487</strain>
    </source>
</reference>
<keyword evidence="1" id="KW-0472">Membrane</keyword>
<keyword evidence="1" id="KW-0812">Transmembrane</keyword>
<organism evidence="2 3">
    <name type="scientific">Nocardioides panzhihuensis</name>
    <dbReference type="NCBI Taxonomy" id="860243"/>
    <lineage>
        <taxon>Bacteria</taxon>
        <taxon>Bacillati</taxon>
        <taxon>Actinomycetota</taxon>
        <taxon>Actinomycetes</taxon>
        <taxon>Propionibacteriales</taxon>
        <taxon>Nocardioidaceae</taxon>
        <taxon>Nocardioides</taxon>
    </lineage>
</organism>
<proteinExistence type="predicted"/>
<comment type="caution">
    <text evidence="2">The sequence shown here is derived from an EMBL/GenBank/DDBJ whole genome shotgun (WGS) entry which is preliminary data.</text>
</comment>
<feature type="transmembrane region" description="Helical" evidence="1">
    <location>
        <begin position="98"/>
        <end position="117"/>
    </location>
</feature>
<dbReference type="RefSeq" id="WP_179660859.1">
    <property type="nucleotide sequence ID" value="NZ_JACBZR010000001.1"/>
</dbReference>
<sequence>MRTRSRLTFYPWSRLTKVEAGPVLVRCRQKSPRTLTVPEYLPTGPDEVARSIDFPAQLIGPKIRRELDARTDRKPTEIPMAGVPTVLDRALRWRLVRAWIRAQFGLAAWLLPAVMGLNIAMQLAIGSFTGGVFFVALAMLGLPVWWLTGGRRISGIYPIGAAVTGSAGEWLEVQGPWGSVAWPPGWLKPIRMTKHTVTYEMVQAHPDGTLAESTGVDKRIIVIPRAFLDTPSPAVRAES</sequence>
<evidence type="ECO:0000313" key="2">
    <source>
        <dbReference type="EMBL" id="NYI80696.1"/>
    </source>
</evidence>
<feature type="transmembrane region" description="Helical" evidence="1">
    <location>
        <begin position="123"/>
        <end position="147"/>
    </location>
</feature>
<dbReference type="Proteomes" id="UP000564496">
    <property type="component" value="Unassembled WGS sequence"/>
</dbReference>
<evidence type="ECO:0000313" key="3">
    <source>
        <dbReference type="Proteomes" id="UP000564496"/>
    </source>
</evidence>
<name>A0A7Z0DRZ0_9ACTN</name>
<accession>A0A7Z0DRZ0</accession>
<keyword evidence="1" id="KW-1133">Transmembrane helix</keyword>
<evidence type="ECO:0000256" key="1">
    <source>
        <dbReference type="SAM" id="Phobius"/>
    </source>
</evidence>